<dbReference type="Pfam" id="PF00005">
    <property type="entry name" value="ABC_tran"/>
    <property type="match status" value="1"/>
</dbReference>
<evidence type="ECO:0000256" key="5">
    <source>
        <dbReference type="ARBA" id="ARBA00022741"/>
    </source>
</evidence>
<reference evidence="13 14" key="1">
    <citation type="journal article" date="2023" name="Microbiol. Spectr.">
        <title>Symbiosis of Carpenter Bees with Uncharacterized Lactic Acid Bacteria Showing NAD Auxotrophy.</title>
        <authorList>
            <person name="Kawasaki S."/>
            <person name="Ozawa K."/>
            <person name="Mori T."/>
            <person name="Yamamoto A."/>
            <person name="Ito M."/>
            <person name="Ohkuma M."/>
            <person name="Sakamoto M."/>
            <person name="Matsutani M."/>
        </authorList>
    </citation>
    <scope>NUCLEOTIDE SEQUENCE [LARGE SCALE GENOMIC DNA]</scope>
    <source>
        <strain evidence="13 14">Kim37-2</strain>
    </source>
</reference>
<feature type="transmembrane region" description="Helical" evidence="11">
    <location>
        <begin position="928"/>
        <end position="950"/>
    </location>
</feature>
<feature type="region of interest" description="Disordered" evidence="10">
    <location>
        <begin position="683"/>
        <end position="720"/>
    </location>
</feature>
<dbReference type="InterPro" id="IPR017871">
    <property type="entry name" value="ABC_transporter-like_CS"/>
</dbReference>
<dbReference type="PANTHER" id="PTHR42798:SF6">
    <property type="entry name" value="CELL DIVISION ATP-BINDING PROTEIN FTSE"/>
    <property type="match status" value="1"/>
</dbReference>
<feature type="transmembrane region" description="Helical" evidence="11">
    <location>
        <begin position="833"/>
        <end position="862"/>
    </location>
</feature>
<dbReference type="InterPro" id="IPR017911">
    <property type="entry name" value="MacB-like_ATP-bd"/>
</dbReference>
<dbReference type="Gene3D" id="3.40.50.300">
    <property type="entry name" value="P-loop containing nucleotide triphosphate hydrolases"/>
    <property type="match status" value="1"/>
</dbReference>
<feature type="transmembrane region" description="Helical" evidence="11">
    <location>
        <begin position="266"/>
        <end position="285"/>
    </location>
</feature>
<feature type="region of interest" description="Disordered" evidence="10">
    <location>
        <begin position="449"/>
        <end position="471"/>
    </location>
</feature>
<evidence type="ECO:0000313" key="13">
    <source>
        <dbReference type="EMBL" id="BDR53334.1"/>
    </source>
</evidence>
<evidence type="ECO:0000313" key="14">
    <source>
        <dbReference type="Proteomes" id="UP001321766"/>
    </source>
</evidence>
<evidence type="ECO:0000256" key="8">
    <source>
        <dbReference type="ARBA" id="ARBA00023136"/>
    </source>
</evidence>
<dbReference type="InterPro" id="IPR003838">
    <property type="entry name" value="ABC3_permease_C"/>
</dbReference>
<evidence type="ECO:0000256" key="4">
    <source>
        <dbReference type="ARBA" id="ARBA00022692"/>
    </source>
</evidence>
<dbReference type="PANTHER" id="PTHR42798">
    <property type="entry name" value="LIPOPROTEIN-RELEASING SYSTEM ATP-BINDING PROTEIN LOLD"/>
    <property type="match status" value="1"/>
</dbReference>
<keyword evidence="4 11" id="KW-0812">Transmembrane</keyword>
<dbReference type="EMBL" id="AP026798">
    <property type="protein sequence ID" value="BDR53334.1"/>
    <property type="molecule type" value="Genomic_DNA"/>
</dbReference>
<dbReference type="Pfam" id="PF02687">
    <property type="entry name" value="FtsX"/>
    <property type="match status" value="1"/>
</dbReference>
<dbReference type="SMART" id="SM00382">
    <property type="entry name" value="AAA"/>
    <property type="match status" value="1"/>
</dbReference>
<evidence type="ECO:0000256" key="7">
    <source>
        <dbReference type="ARBA" id="ARBA00022989"/>
    </source>
</evidence>
<organism evidence="13 14">
    <name type="scientific">Bombiscardovia nodaiensis</name>
    <dbReference type="NCBI Taxonomy" id="2932181"/>
    <lineage>
        <taxon>Bacteria</taxon>
        <taxon>Bacillati</taxon>
        <taxon>Actinomycetota</taxon>
        <taxon>Actinomycetes</taxon>
        <taxon>Bifidobacteriales</taxon>
        <taxon>Bifidobacteriaceae</taxon>
        <taxon>Bombiscardovia</taxon>
    </lineage>
</organism>
<evidence type="ECO:0000256" key="6">
    <source>
        <dbReference type="ARBA" id="ARBA00022840"/>
    </source>
</evidence>
<name>A0ABM8B940_9BIFI</name>
<feature type="domain" description="ABC transporter" evidence="12">
    <location>
        <begin position="2"/>
        <end position="240"/>
    </location>
</feature>
<evidence type="ECO:0000256" key="11">
    <source>
        <dbReference type="SAM" id="Phobius"/>
    </source>
</evidence>
<dbReference type="PROSITE" id="PS50893">
    <property type="entry name" value="ABC_TRANSPORTER_2"/>
    <property type="match status" value="1"/>
</dbReference>
<dbReference type="InterPro" id="IPR027417">
    <property type="entry name" value="P-loop_NTPase"/>
</dbReference>
<dbReference type="InterPro" id="IPR003593">
    <property type="entry name" value="AAA+_ATPase"/>
</dbReference>
<accession>A0ABM8B940</accession>
<keyword evidence="2" id="KW-0813">Transport</keyword>
<evidence type="ECO:0000256" key="2">
    <source>
        <dbReference type="ARBA" id="ARBA00022448"/>
    </source>
</evidence>
<evidence type="ECO:0000256" key="1">
    <source>
        <dbReference type="ARBA" id="ARBA00004429"/>
    </source>
</evidence>
<sequence length="967" mass="102779">MLQIRHIAKQYKTGDFTQRALDDVSLNLRDSEFVAILGPSGSGKTTLLNIIGGLDRYDSGDLIIDGTSTQRYKDRDWDSYRNHTVGFVFQSYNLIPHQSVLSNVELALTISGVPRSQRRQRARQALEQVGLGDHVDKLPNQLSGGQMQRVAIARALVNNPAVVLADEPTGALDSEISVQIMDLLKEVAKDRLVVMVTHNPDLAHEYATRIVELHDGKITSDSNPLTLDQAQEGTALHRNLGHASMSLATSLALSFNNLKTKKARTFLTSFAGSIGIIGIALILAVSNGVNLYIDKVQEDTMTAYPISIQEQSFDLNKIVGSAQESAQTQGKKKASGKQQAIYPDDSAITSASNLTSSISSNNLSPFKRYLDNPKSEINQYVGKVGIQYSYDTKFSVYDHDPKGTLVSASGVTIGGQQGGFASQMAAMDPNSSDPSQIQSMQMSALTGKSTAKSSPRSFSEIMPGKDENKAPVGQVIHDNYQVVKGSWPKEKDQVVLVLDANNKIPLATLYELGLKPASDYNDMMSKLNNGQKVKTDTASLDYDQAMKQTLNLLPAADQYAKGEDGHYHYLGDDAGEVAKLMDKALPLKIVGVVKPVAGAKATPLSAGVGYSRLLTDYLIDYAGKSQVVQDQQADRGHSVLNGLSFSAADDQAKTDQARSYVASLAPPQKAAMASAVLGNNQAAGGQNAAGQTAGGQSSPQGANAQQGQAAPGSGLGMAAAAAPGAGASEAGQAAAAASLDQYMATANTDQLVAIYEQYVRPQVGAYKDNLTSFGLISREAPSSIRIYADSFESKQSITDAIAHYNDKAKKADKITYTDYVGLIMSSVTTIINVVSGVLIAFVSVSLIVSSIMIGIITYISVLERTKEIGILRAMGASKRNVSQVFNAETGIIGFLSGLLGVGISLLLLVPGNALIHQLMGTTEVNAVLPLKASLILVILSMVLTLIGGLIPSKKAAKQDPATALRTE</sequence>
<keyword evidence="8 11" id="KW-0472">Membrane</keyword>
<feature type="transmembrane region" description="Helical" evidence="11">
    <location>
        <begin position="883"/>
        <end position="908"/>
    </location>
</feature>
<evidence type="ECO:0000256" key="3">
    <source>
        <dbReference type="ARBA" id="ARBA00022475"/>
    </source>
</evidence>
<gene>
    <name evidence="13" type="ORF">KIM372_12410</name>
</gene>
<keyword evidence="3" id="KW-1003">Cell membrane</keyword>
<dbReference type="SUPFAM" id="SSF52540">
    <property type="entry name" value="P-loop containing nucleoside triphosphate hydrolases"/>
    <property type="match status" value="1"/>
</dbReference>
<comment type="subcellular location">
    <subcellularLocation>
        <location evidence="1">Cell inner membrane</location>
        <topology evidence="1">Multi-pass membrane protein</topology>
    </subcellularLocation>
</comment>
<keyword evidence="7 11" id="KW-1133">Transmembrane helix</keyword>
<evidence type="ECO:0000256" key="10">
    <source>
        <dbReference type="SAM" id="MobiDB-lite"/>
    </source>
</evidence>
<dbReference type="PROSITE" id="PS00211">
    <property type="entry name" value="ABC_TRANSPORTER_1"/>
    <property type="match status" value="1"/>
</dbReference>
<keyword evidence="14" id="KW-1185">Reference proteome</keyword>
<dbReference type="InterPro" id="IPR003439">
    <property type="entry name" value="ABC_transporter-like_ATP-bd"/>
</dbReference>
<keyword evidence="5" id="KW-0547">Nucleotide-binding</keyword>
<evidence type="ECO:0000259" key="12">
    <source>
        <dbReference type="PROSITE" id="PS50893"/>
    </source>
</evidence>
<dbReference type="Proteomes" id="UP001321766">
    <property type="component" value="Chromosome"/>
</dbReference>
<evidence type="ECO:0000256" key="9">
    <source>
        <dbReference type="ARBA" id="ARBA00038388"/>
    </source>
</evidence>
<protein>
    <submittedName>
        <fullName evidence="13">ABC transporter</fullName>
    </submittedName>
</protein>
<proteinExistence type="inferred from homology"/>
<comment type="similarity">
    <text evidence="9">Belongs to the ABC transporter superfamily. Macrolide exporter (TC 3.A.1.122) family.</text>
</comment>
<dbReference type="CDD" id="cd03255">
    <property type="entry name" value="ABC_MJ0796_LolCDE_FtsE"/>
    <property type="match status" value="1"/>
</dbReference>
<keyword evidence="6" id="KW-0067">ATP-binding</keyword>